<dbReference type="GO" id="GO:0046656">
    <property type="term" value="P:folic acid biosynthetic process"/>
    <property type="evidence" value="ECO:0007669"/>
    <property type="project" value="UniProtKB-KW"/>
</dbReference>
<dbReference type="CDD" id="cd01559">
    <property type="entry name" value="ADCL_like"/>
    <property type="match status" value="1"/>
</dbReference>
<dbReference type="EMBL" id="QJKI01000002">
    <property type="protein sequence ID" value="PXX81355.1"/>
    <property type="molecule type" value="Genomic_DNA"/>
</dbReference>
<keyword evidence="11" id="KW-1185">Reference proteome</keyword>
<accession>A0A318L086</accession>
<evidence type="ECO:0000256" key="8">
    <source>
        <dbReference type="ARBA" id="ARBA00035676"/>
    </source>
</evidence>
<dbReference type="AlphaFoldDB" id="A0A318L086"/>
<evidence type="ECO:0000256" key="2">
    <source>
        <dbReference type="ARBA" id="ARBA00009320"/>
    </source>
</evidence>
<name>A0A318L086_9NEIS</name>
<gene>
    <name evidence="10" type="ORF">DFR34_102195</name>
</gene>
<evidence type="ECO:0000256" key="1">
    <source>
        <dbReference type="ARBA" id="ARBA00001933"/>
    </source>
</evidence>
<dbReference type="PANTHER" id="PTHR42743:SF2">
    <property type="entry name" value="AMINODEOXYCHORISMATE LYASE"/>
    <property type="match status" value="1"/>
</dbReference>
<comment type="subunit">
    <text evidence="3">Homodimer.</text>
</comment>
<evidence type="ECO:0000313" key="10">
    <source>
        <dbReference type="EMBL" id="PXX81355.1"/>
    </source>
</evidence>
<dbReference type="NCBIfam" id="NF004761">
    <property type="entry name" value="PRK06092.1"/>
    <property type="match status" value="1"/>
</dbReference>
<dbReference type="GO" id="GO:0030170">
    <property type="term" value="F:pyridoxal phosphate binding"/>
    <property type="evidence" value="ECO:0007669"/>
    <property type="project" value="InterPro"/>
</dbReference>
<dbReference type="OrthoDB" id="9805628at2"/>
<keyword evidence="5" id="KW-0289">Folate biosynthesis</keyword>
<comment type="catalytic activity">
    <reaction evidence="9">
        <text>4-amino-4-deoxychorismate = 4-aminobenzoate + pyruvate + H(+)</text>
        <dbReference type="Rhea" id="RHEA:16201"/>
        <dbReference type="ChEBI" id="CHEBI:15361"/>
        <dbReference type="ChEBI" id="CHEBI:15378"/>
        <dbReference type="ChEBI" id="CHEBI:17836"/>
        <dbReference type="ChEBI" id="CHEBI:58406"/>
        <dbReference type="EC" id="4.1.3.38"/>
    </reaction>
</comment>
<protein>
    <recommendedName>
        <fullName evidence="8">aminodeoxychorismate lyase</fullName>
        <ecNumber evidence="8">4.1.3.38</ecNumber>
    </recommendedName>
</protein>
<evidence type="ECO:0000256" key="3">
    <source>
        <dbReference type="ARBA" id="ARBA00011738"/>
    </source>
</evidence>
<dbReference type="Gene3D" id="3.20.10.10">
    <property type="entry name" value="D-amino Acid Aminotransferase, subunit A, domain 2"/>
    <property type="match status" value="1"/>
</dbReference>
<dbReference type="FunFam" id="3.20.10.10:FF:000002">
    <property type="entry name" value="D-alanine aminotransferase"/>
    <property type="match status" value="1"/>
</dbReference>
<evidence type="ECO:0000313" key="11">
    <source>
        <dbReference type="Proteomes" id="UP000247555"/>
    </source>
</evidence>
<dbReference type="GO" id="GO:0008696">
    <property type="term" value="F:4-amino-4-deoxychorismate lyase activity"/>
    <property type="evidence" value="ECO:0007669"/>
    <property type="project" value="UniProtKB-EC"/>
</dbReference>
<dbReference type="InterPro" id="IPR050571">
    <property type="entry name" value="Class-IV_PLP-Dep_Aminotrnsfr"/>
</dbReference>
<dbReference type="Gene3D" id="3.30.470.10">
    <property type="match status" value="1"/>
</dbReference>
<evidence type="ECO:0000256" key="4">
    <source>
        <dbReference type="ARBA" id="ARBA00022898"/>
    </source>
</evidence>
<sequence>MSIWINGQPATQLDASDRGLSYGDGLFRTLRLLDGAPLAWRWHWARLQHDCAALRLPCPEAELLLAELAAVSAEWPDAVAKLTLTRGVGPRGYAPPAAPQPTRIVQAGPRVAPPAERYSQGVAVYACALRLGLQPALAGVKHLNRLENVLARAEWQGDEYAEGLLCDSEGWVIEGVMSNLWIRRGRELLTPQLDRCGVSGAARAWVFDTAPKLGYQVREWRLRPADVLAADEAMLCNSLIGFWPIARYQQRRWSVFTASEALNRAWLGPETDTI</sequence>
<organism evidence="10 11">
    <name type="scientific">Rivihabitans pingtungensis</name>
    <dbReference type="NCBI Taxonomy" id="1054498"/>
    <lineage>
        <taxon>Bacteria</taxon>
        <taxon>Pseudomonadati</taxon>
        <taxon>Pseudomonadota</taxon>
        <taxon>Betaproteobacteria</taxon>
        <taxon>Neisseriales</taxon>
        <taxon>Aquaspirillaceae</taxon>
        <taxon>Rivihabitans</taxon>
    </lineage>
</organism>
<dbReference type="NCBIfam" id="TIGR03461">
    <property type="entry name" value="pabC_Proteo"/>
    <property type="match status" value="1"/>
</dbReference>
<dbReference type="GO" id="GO:0008153">
    <property type="term" value="P:4-aminobenzoate biosynthetic process"/>
    <property type="evidence" value="ECO:0007669"/>
    <property type="project" value="TreeGrafter"/>
</dbReference>
<dbReference type="GO" id="GO:0005829">
    <property type="term" value="C:cytosol"/>
    <property type="evidence" value="ECO:0007669"/>
    <property type="project" value="TreeGrafter"/>
</dbReference>
<evidence type="ECO:0000256" key="7">
    <source>
        <dbReference type="ARBA" id="ARBA00035633"/>
    </source>
</evidence>
<dbReference type="InterPro" id="IPR043132">
    <property type="entry name" value="BCAT-like_C"/>
</dbReference>
<comment type="caution">
    <text evidence="10">The sequence shown here is derived from an EMBL/GenBank/DDBJ whole genome shotgun (WGS) entry which is preliminary data.</text>
</comment>
<reference evidence="10 11" key="1">
    <citation type="submission" date="2018-05" db="EMBL/GenBank/DDBJ databases">
        <title>Genomic Encyclopedia of Type Strains, Phase IV (KMG-IV): sequencing the most valuable type-strain genomes for metagenomic binning, comparative biology and taxonomic classification.</title>
        <authorList>
            <person name="Goeker M."/>
        </authorList>
    </citation>
    <scope>NUCLEOTIDE SEQUENCE [LARGE SCALE GENOMIC DNA]</scope>
    <source>
        <strain evidence="10 11">DSM 29661</strain>
    </source>
</reference>
<dbReference type="SUPFAM" id="SSF56752">
    <property type="entry name" value="D-aminoacid aminotransferase-like PLP-dependent enzymes"/>
    <property type="match status" value="1"/>
</dbReference>
<proteinExistence type="inferred from homology"/>
<dbReference type="EC" id="4.1.3.38" evidence="8"/>
<dbReference type="RefSeq" id="WP_110389656.1">
    <property type="nucleotide sequence ID" value="NZ_QJKI01000002.1"/>
</dbReference>
<comment type="similarity">
    <text evidence="2">Belongs to the class-IV pyridoxal-phosphate-dependent aminotransferase family.</text>
</comment>
<keyword evidence="6 10" id="KW-0456">Lyase</keyword>
<evidence type="ECO:0000256" key="9">
    <source>
        <dbReference type="ARBA" id="ARBA00049529"/>
    </source>
</evidence>
<evidence type="ECO:0000256" key="6">
    <source>
        <dbReference type="ARBA" id="ARBA00023239"/>
    </source>
</evidence>
<dbReference type="Pfam" id="PF01063">
    <property type="entry name" value="Aminotran_4"/>
    <property type="match status" value="1"/>
</dbReference>
<comment type="cofactor">
    <cofactor evidence="1">
        <name>pyridoxal 5'-phosphate</name>
        <dbReference type="ChEBI" id="CHEBI:597326"/>
    </cofactor>
</comment>
<comment type="pathway">
    <text evidence="7">Cofactor biosynthesis; tetrahydrofolate biosynthesis; 4-aminobenzoate from chorismate: step 2/2.</text>
</comment>
<keyword evidence="4" id="KW-0663">Pyridoxal phosphate</keyword>
<evidence type="ECO:0000256" key="5">
    <source>
        <dbReference type="ARBA" id="ARBA00022909"/>
    </source>
</evidence>
<dbReference type="InterPro" id="IPR043131">
    <property type="entry name" value="BCAT-like_N"/>
</dbReference>
<dbReference type="PANTHER" id="PTHR42743">
    <property type="entry name" value="AMINO-ACID AMINOTRANSFERASE"/>
    <property type="match status" value="1"/>
</dbReference>
<dbReference type="Proteomes" id="UP000247555">
    <property type="component" value="Unassembled WGS sequence"/>
</dbReference>
<dbReference type="InterPro" id="IPR001544">
    <property type="entry name" value="Aminotrans_IV"/>
</dbReference>
<dbReference type="InterPro" id="IPR017824">
    <property type="entry name" value="Aminodeoxychorismate_lyase_IV"/>
</dbReference>
<dbReference type="InterPro" id="IPR036038">
    <property type="entry name" value="Aminotransferase-like"/>
</dbReference>